<dbReference type="STRING" id="159087.Daro_1114"/>
<evidence type="ECO:0000313" key="9">
    <source>
        <dbReference type="EMBL" id="AAZ45870.1"/>
    </source>
</evidence>
<dbReference type="PANTHER" id="PTHR30558">
    <property type="entry name" value="EXBD MEMBRANE COMPONENT OF PMF-DRIVEN MACROMOLECULE IMPORT SYSTEM"/>
    <property type="match status" value="1"/>
</dbReference>
<evidence type="ECO:0000256" key="8">
    <source>
        <dbReference type="SAM" id="Phobius"/>
    </source>
</evidence>
<evidence type="ECO:0000256" key="5">
    <source>
        <dbReference type="ARBA" id="ARBA00022989"/>
    </source>
</evidence>
<evidence type="ECO:0000256" key="2">
    <source>
        <dbReference type="ARBA" id="ARBA00005811"/>
    </source>
</evidence>
<reference evidence="9" key="1">
    <citation type="submission" date="2005-08" db="EMBL/GenBank/DDBJ databases">
        <title>Complete sequence of Dechloromonas aromatica RCB.</title>
        <authorList>
            <person name="Salinero K.K."/>
            <person name="Copeland A."/>
            <person name="Lucas S."/>
            <person name="Lapidus A."/>
            <person name="Barry K."/>
            <person name="Detter J.C."/>
            <person name="Glavina T."/>
            <person name="Hammon N."/>
            <person name="Israni S."/>
            <person name="Pitluck S."/>
            <person name="Di Bartolo G."/>
            <person name="Trong S."/>
            <person name="Schmutz J."/>
            <person name="Larimer F."/>
            <person name="Land M."/>
            <person name="Ivanova N."/>
            <person name="Richardson P."/>
        </authorList>
    </citation>
    <scope>NUCLEOTIDE SEQUENCE</scope>
    <source>
        <strain evidence="9">RCB</strain>
    </source>
</reference>
<keyword evidence="7" id="KW-0653">Protein transport</keyword>
<keyword evidence="7" id="KW-0813">Transport</keyword>
<keyword evidence="4 7" id="KW-0812">Transmembrane</keyword>
<dbReference type="eggNOG" id="COG0848">
    <property type="taxonomic scope" value="Bacteria"/>
</dbReference>
<keyword evidence="3" id="KW-1003">Cell membrane</keyword>
<organism evidence="9">
    <name type="scientific">Dechloromonas aromatica (strain RCB)</name>
    <dbReference type="NCBI Taxonomy" id="159087"/>
    <lineage>
        <taxon>Bacteria</taxon>
        <taxon>Pseudomonadati</taxon>
        <taxon>Pseudomonadota</taxon>
        <taxon>Betaproteobacteria</taxon>
        <taxon>Rhodocyclales</taxon>
        <taxon>Azonexaceae</taxon>
        <taxon>Dechloromonas</taxon>
    </lineage>
</organism>
<gene>
    <name evidence="9" type="ordered locus">Daro_1114</name>
</gene>
<dbReference type="GO" id="GO:0015031">
    <property type="term" value="P:protein transport"/>
    <property type="evidence" value="ECO:0007669"/>
    <property type="project" value="UniProtKB-KW"/>
</dbReference>
<dbReference type="Pfam" id="PF02472">
    <property type="entry name" value="ExbD"/>
    <property type="match status" value="1"/>
</dbReference>
<dbReference type="AlphaFoldDB" id="Q47H11"/>
<dbReference type="GO" id="GO:0005886">
    <property type="term" value="C:plasma membrane"/>
    <property type="evidence" value="ECO:0007669"/>
    <property type="project" value="UniProtKB-SubCell"/>
</dbReference>
<keyword evidence="5 8" id="KW-1133">Transmembrane helix</keyword>
<keyword evidence="6 8" id="KW-0472">Membrane</keyword>
<dbReference type="Gene3D" id="3.30.420.270">
    <property type="match status" value="1"/>
</dbReference>
<dbReference type="KEGG" id="dar:Daro_1114"/>
<dbReference type="PANTHER" id="PTHR30558:SF7">
    <property type="entry name" value="TOL-PAL SYSTEM PROTEIN TOLR"/>
    <property type="match status" value="1"/>
</dbReference>
<dbReference type="OrthoDB" id="9798629at2"/>
<evidence type="ECO:0000256" key="4">
    <source>
        <dbReference type="ARBA" id="ARBA00022692"/>
    </source>
</evidence>
<feature type="transmembrane region" description="Helical" evidence="8">
    <location>
        <begin position="20"/>
        <end position="41"/>
    </location>
</feature>
<dbReference type="GO" id="GO:0022857">
    <property type="term" value="F:transmembrane transporter activity"/>
    <property type="evidence" value="ECO:0007669"/>
    <property type="project" value="InterPro"/>
</dbReference>
<sequence>MAIGSFSSQNHQMPTAEINMTPLVDVMLVLLIIFMITAPLMTHSVKVELPRASSTPTPEKPMTLQVSINAENTVFVGTQAVDRNSLEARFGEAVAQDANVEMHLKADRATRYEAVAETMSAARRAGLTKIGFVTQPGSDKP</sequence>
<protein>
    <submittedName>
        <fullName evidence="9">Outer membrane transport energization protein ExbD</fullName>
    </submittedName>
</protein>
<dbReference type="InterPro" id="IPR003400">
    <property type="entry name" value="ExbD"/>
</dbReference>
<comment type="similarity">
    <text evidence="2 7">Belongs to the ExbD/TolR family.</text>
</comment>
<evidence type="ECO:0000256" key="3">
    <source>
        <dbReference type="ARBA" id="ARBA00022475"/>
    </source>
</evidence>
<comment type="subcellular location">
    <subcellularLocation>
        <location evidence="1">Cell membrane</location>
        <topology evidence="1">Single-pass membrane protein</topology>
    </subcellularLocation>
    <subcellularLocation>
        <location evidence="7">Cell membrane</location>
        <topology evidence="7">Single-pass type II membrane protein</topology>
    </subcellularLocation>
</comment>
<accession>Q47H11</accession>
<name>Q47H11_DECAR</name>
<proteinExistence type="inferred from homology"/>
<evidence type="ECO:0000256" key="7">
    <source>
        <dbReference type="RuleBase" id="RU003879"/>
    </source>
</evidence>
<evidence type="ECO:0000256" key="6">
    <source>
        <dbReference type="ARBA" id="ARBA00023136"/>
    </source>
</evidence>
<dbReference type="HOGENOM" id="CLU_085305_1_1_4"/>
<dbReference type="EMBL" id="CP000089">
    <property type="protein sequence ID" value="AAZ45870.1"/>
    <property type="molecule type" value="Genomic_DNA"/>
</dbReference>
<evidence type="ECO:0000256" key="1">
    <source>
        <dbReference type="ARBA" id="ARBA00004162"/>
    </source>
</evidence>